<evidence type="ECO:0000313" key="9">
    <source>
        <dbReference type="EMBL" id="MCX2718934.1"/>
    </source>
</evidence>
<keyword evidence="9" id="KW-0223">Dioxygenase</keyword>
<keyword evidence="10" id="KW-1185">Reference proteome</keyword>
<evidence type="ECO:0000256" key="1">
    <source>
        <dbReference type="ARBA" id="ARBA00001962"/>
    </source>
</evidence>
<dbReference type="InterPro" id="IPR015879">
    <property type="entry name" value="Ring_hydroxy_dOase_asu_C_dom"/>
</dbReference>
<dbReference type="SUPFAM" id="SSF55961">
    <property type="entry name" value="Bet v1-like"/>
    <property type="match status" value="1"/>
</dbReference>
<name>A0AAE3SMU4_9FLAO</name>
<dbReference type="AlphaFoldDB" id="A0AAE3SMU4"/>
<dbReference type="PANTHER" id="PTHR43756">
    <property type="entry name" value="CHOLINE MONOOXYGENASE, CHLOROPLASTIC"/>
    <property type="match status" value="1"/>
</dbReference>
<keyword evidence="2" id="KW-0001">2Fe-2S</keyword>
<dbReference type="GO" id="GO:0051213">
    <property type="term" value="F:dioxygenase activity"/>
    <property type="evidence" value="ECO:0007669"/>
    <property type="project" value="UniProtKB-KW"/>
</dbReference>
<evidence type="ECO:0000256" key="5">
    <source>
        <dbReference type="ARBA" id="ARBA00023004"/>
    </source>
</evidence>
<evidence type="ECO:0000256" key="3">
    <source>
        <dbReference type="ARBA" id="ARBA00022723"/>
    </source>
</evidence>
<dbReference type="Gene3D" id="2.102.10.10">
    <property type="entry name" value="Rieske [2Fe-2S] iron-sulphur domain"/>
    <property type="match status" value="1"/>
</dbReference>
<comment type="caution">
    <text evidence="9">The sequence shown here is derived from an EMBL/GenBank/DDBJ whole genome shotgun (WGS) entry which is preliminary data.</text>
</comment>
<protein>
    <submittedName>
        <fullName evidence="9">Aromatic ring-hydroxylating dioxygenase subunit alpha</fullName>
    </submittedName>
</protein>
<keyword evidence="6" id="KW-0411">Iron-sulfur</keyword>
<proteinExistence type="predicted"/>
<evidence type="ECO:0000259" key="8">
    <source>
        <dbReference type="PROSITE" id="PS51296"/>
    </source>
</evidence>
<keyword evidence="7" id="KW-0520">NAD</keyword>
<dbReference type="GO" id="GO:0051537">
    <property type="term" value="F:2 iron, 2 sulfur cluster binding"/>
    <property type="evidence" value="ECO:0007669"/>
    <property type="project" value="UniProtKB-KW"/>
</dbReference>
<reference evidence="9" key="1">
    <citation type="submission" date="2022-11" db="EMBL/GenBank/DDBJ databases">
        <title>The characterization of three novel Bacteroidetes species and genomic analysis of their roles in tidal elemental geochemical cycles.</title>
        <authorList>
            <person name="Ma K.-J."/>
        </authorList>
    </citation>
    <scope>NUCLEOTIDE SEQUENCE</scope>
    <source>
        <strain evidence="9">M415</strain>
    </source>
</reference>
<dbReference type="GO" id="GO:0005506">
    <property type="term" value="F:iron ion binding"/>
    <property type="evidence" value="ECO:0007669"/>
    <property type="project" value="InterPro"/>
</dbReference>
<dbReference type="InterPro" id="IPR036922">
    <property type="entry name" value="Rieske_2Fe-2S_sf"/>
</dbReference>
<gene>
    <name evidence="9" type="ORF">OO016_04910</name>
</gene>
<comment type="cofactor">
    <cofactor evidence="1">
        <name>Fe cation</name>
        <dbReference type="ChEBI" id="CHEBI:24875"/>
    </cofactor>
</comment>
<dbReference type="SUPFAM" id="SSF50022">
    <property type="entry name" value="ISP domain"/>
    <property type="match status" value="1"/>
</dbReference>
<evidence type="ECO:0000256" key="2">
    <source>
        <dbReference type="ARBA" id="ARBA00022714"/>
    </source>
</evidence>
<dbReference type="RefSeq" id="WP_266011317.1">
    <property type="nucleotide sequence ID" value="NZ_JAPFQP010000001.1"/>
</dbReference>
<dbReference type="InterPro" id="IPR015881">
    <property type="entry name" value="ARHD_Rieske_2Fe_2S"/>
</dbReference>
<dbReference type="InterPro" id="IPR001663">
    <property type="entry name" value="Rng_hydr_dOase-A"/>
</dbReference>
<accession>A0AAE3SMU4</accession>
<dbReference type="EMBL" id="JAPFQP010000001">
    <property type="protein sequence ID" value="MCX2718934.1"/>
    <property type="molecule type" value="Genomic_DNA"/>
</dbReference>
<keyword evidence="3" id="KW-0479">Metal-binding</keyword>
<dbReference type="Gene3D" id="3.90.380.10">
    <property type="entry name" value="Naphthalene 1,2-dioxygenase Alpha Subunit, Chain A, domain 1"/>
    <property type="match status" value="1"/>
</dbReference>
<dbReference type="Pfam" id="PF00355">
    <property type="entry name" value="Rieske"/>
    <property type="match status" value="1"/>
</dbReference>
<dbReference type="PROSITE" id="PS00570">
    <property type="entry name" value="RING_HYDROXYL_ALPHA"/>
    <property type="match status" value="1"/>
</dbReference>
<sequence>MSQKFSIDPDITRAKTLPAHFYRDPEVFEAIRDKVFYKSWQWIGDRRNLDATGGTLPFTLLEGFLDEPLVLTRDKSDKIHCLSNVCTHRGNLVVQEGGKAKKLICGYHGRRFTLSGHFEHMPEFAETSDFPRDCDDLFDFPLRQWGPFLFAGLNPAFDFQSVIDGMNERVGFLPLNRFHLDESRNKDYYINAHWALYCDNYLEGFHIPFVHEDLNAVLDYGDYETVLYDHMNLQIGYARDNEDIFELPNGHIDHGKKIAAYYYWVFPNMMFNFYPWGLSLNLVQPLAKDKTKVSFISYVYDPTKLDKGAGTGLDKVELEDEEVVEGVQKGLSSRFYKAGRFSPTREQGVHHFHLLLSKFLSN</sequence>
<dbReference type="Pfam" id="PF00848">
    <property type="entry name" value="Ring_hydroxyl_A"/>
    <property type="match status" value="1"/>
</dbReference>
<evidence type="ECO:0000256" key="4">
    <source>
        <dbReference type="ARBA" id="ARBA00023002"/>
    </source>
</evidence>
<dbReference type="CDD" id="cd03469">
    <property type="entry name" value="Rieske_RO_Alpha_N"/>
    <property type="match status" value="1"/>
</dbReference>
<feature type="domain" description="Rieske" evidence="8">
    <location>
        <begin position="40"/>
        <end position="151"/>
    </location>
</feature>
<evidence type="ECO:0000256" key="7">
    <source>
        <dbReference type="ARBA" id="ARBA00023027"/>
    </source>
</evidence>
<dbReference type="PANTHER" id="PTHR43756:SF5">
    <property type="entry name" value="CHOLINE MONOOXYGENASE, CHLOROPLASTIC"/>
    <property type="match status" value="1"/>
</dbReference>
<organism evidence="9 10">
    <name type="scientific">Lentiprolixibacter aurantiacus</name>
    <dbReference type="NCBI Taxonomy" id="2993939"/>
    <lineage>
        <taxon>Bacteria</taxon>
        <taxon>Pseudomonadati</taxon>
        <taxon>Bacteroidota</taxon>
        <taxon>Flavobacteriia</taxon>
        <taxon>Flavobacteriales</taxon>
        <taxon>Flavobacteriaceae</taxon>
        <taxon>Lentiprolixibacter</taxon>
    </lineage>
</organism>
<dbReference type="Proteomes" id="UP001207116">
    <property type="component" value="Unassembled WGS sequence"/>
</dbReference>
<dbReference type="InterPro" id="IPR017941">
    <property type="entry name" value="Rieske_2Fe-2S"/>
</dbReference>
<evidence type="ECO:0000256" key="6">
    <source>
        <dbReference type="ARBA" id="ARBA00023014"/>
    </source>
</evidence>
<dbReference type="PROSITE" id="PS51296">
    <property type="entry name" value="RIESKE"/>
    <property type="match status" value="1"/>
</dbReference>
<evidence type="ECO:0000313" key="10">
    <source>
        <dbReference type="Proteomes" id="UP001207116"/>
    </source>
</evidence>
<keyword evidence="5" id="KW-0408">Iron</keyword>
<keyword evidence="4" id="KW-0560">Oxidoreductase</keyword>